<organism evidence="2 3">
    <name type="scientific">Methylacidimicrobium tartarophylax</name>
    <dbReference type="NCBI Taxonomy" id="1041768"/>
    <lineage>
        <taxon>Bacteria</taxon>
        <taxon>Pseudomonadati</taxon>
        <taxon>Verrucomicrobiota</taxon>
        <taxon>Methylacidimicrobium</taxon>
    </lineage>
</organism>
<feature type="transmembrane region" description="Helical" evidence="1">
    <location>
        <begin position="563"/>
        <end position="583"/>
    </location>
</feature>
<dbReference type="Pfam" id="PF00873">
    <property type="entry name" value="ACR_tran"/>
    <property type="match status" value="2"/>
</dbReference>
<dbReference type="EMBL" id="CABFVA020000009">
    <property type="protein sequence ID" value="VVM04689.1"/>
    <property type="molecule type" value="Genomic_DNA"/>
</dbReference>
<dbReference type="RefSeq" id="WP_142659109.1">
    <property type="nucleotide sequence ID" value="NZ_CABFVA020000009.1"/>
</dbReference>
<keyword evidence="1" id="KW-0472">Membrane</keyword>
<dbReference type="Gene3D" id="3.30.2090.10">
    <property type="entry name" value="Multidrug efflux transporter AcrB TolC docking domain, DN and DC subdomains"/>
    <property type="match status" value="3"/>
</dbReference>
<dbReference type="Gene3D" id="1.20.1640.10">
    <property type="entry name" value="Multidrug efflux transporter AcrB transmembrane domain"/>
    <property type="match status" value="3"/>
</dbReference>
<feature type="transmembrane region" description="Helical" evidence="1">
    <location>
        <begin position="991"/>
        <end position="1012"/>
    </location>
</feature>
<feature type="transmembrane region" description="Helical" evidence="1">
    <location>
        <begin position="496"/>
        <end position="516"/>
    </location>
</feature>
<feature type="transmembrane region" description="Helical" evidence="1">
    <location>
        <begin position="468"/>
        <end position="490"/>
    </location>
</feature>
<keyword evidence="1" id="KW-0812">Transmembrane</keyword>
<reference evidence="2 3" key="1">
    <citation type="submission" date="2019-09" db="EMBL/GenBank/DDBJ databases">
        <authorList>
            <person name="Cremers G."/>
        </authorList>
    </citation>
    <scope>NUCLEOTIDE SEQUENCE [LARGE SCALE GENOMIC DNA]</scope>
    <source>
        <strain evidence="2">4A</strain>
    </source>
</reference>
<feature type="transmembrane region" description="Helical" evidence="1">
    <location>
        <begin position="891"/>
        <end position="909"/>
    </location>
</feature>
<feature type="transmembrane region" description="Helical" evidence="1">
    <location>
        <begin position="424"/>
        <end position="447"/>
    </location>
</feature>
<dbReference type="PRINTS" id="PR00702">
    <property type="entry name" value="ACRIFLAVINRP"/>
</dbReference>
<dbReference type="AlphaFoldDB" id="A0A5E6M5S2"/>
<dbReference type="SUPFAM" id="SSF82714">
    <property type="entry name" value="Multidrug efflux transporter AcrB TolC docking domain, DN and DC subdomains"/>
    <property type="match status" value="2"/>
</dbReference>
<dbReference type="GO" id="GO:0042910">
    <property type="term" value="F:xenobiotic transmembrane transporter activity"/>
    <property type="evidence" value="ECO:0007669"/>
    <property type="project" value="TreeGrafter"/>
</dbReference>
<dbReference type="InterPro" id="IPR027463">
    <property type="entry name" value="AcrB_DN_DC_subdom"/>
</dbReference>
<feature type="transmembrane region" description="Helical" evidence="1">
    <location>
        <begin position="916"/>
        <end position="940"/>
    </location>
</feature>
<protein>
    <submittedName>
        <fullName evidence="2">Multidrug resistance protein MdtC</fullName>
    </submittedName>
</protein>
<keyword evidence="3" id="KW-1185">Reference proteome</keyword>
<dbReference type="Proteomes" id="UP000334923">
    <property type="component" value="Unassembled WGS sequence"/>
</dbReference>
<feature type="transmembrane region" description="Helical" evidence="1">
    <location>
        <begin position="1024"/>
        <end position="1050"/>
    </location>
</feature>
<sequence>MNLPEIAIRRPVAAWMLMAALVFFGILCLFSLGVSRLPDVTYPVLTVVAQWPGASPEVMEAEVVDPLEEVLMSVQGIQDVTSTVMQGVARIQLDFRLDRDIDAALQETNSKIRSVQLPYNVDPPVIYKVNQNDSPILWLAVTWERPLKEIIRYVDTRVRDKFSLVQGIGDIQLGGWTDRNFRVWLDRNKLAQYQVAPNDVLNLFRAEYQETASGYLESANNEINVRVMGEVRSPEEMGGLVLNHRGGSGGANLPPLTGIASAQGGMAGGAGTTSFATNTLSNVRGPADSFTPLAQVARPEDGIMDPRRFARSDGVLAVGLGLQKLRGYNEIEVANSAKRIMEEIKPDLPPGMKIGTRFDSSVFTAEAIRETAFMLLFSIGVTTLVCLAFLGSFRTTVNVLFSIPISILGSFIFCKAMGFTLNFFTLLALSMAVGIVIDDSIMVLENITRHHSMGKSPEQSALDGTREIFFAAAASTLTIVSVFAPIAFLGGVVGKFLFQFGAMISCAVLISLLEALTLAPMRCAEFVSGSHGPGRVETWLEGFYHQMGSVYRVCLGFALRHRWLVVLVSFGLFFLSLRVFPLLHRELSPSEDLGMALLRIETPVGSSLDYTSHRVQELESFLKRQPTVAHFFTTVGGYSGGEVNRGAIFVTLKPRNQRKERLQEIIRTWRKELKKPVYSDLHIKVIDISQSAFSSKRGTNIELSLRGSDYAVLQAKADAIVHQMEATGDYTDLDTDYRTGMPELEVVPDRQKAADSNISMQTIADVVAAGIGGMRQGQYTNREDNRRYDLRIRLEPNQWREPEDVANLPLWSGYGGEMIRLKDIAEVRVVPKLLDITRENRRRAITLFANVKPEVSQAKALDTALEICRKELPPGYDVEPTGSSQTAKETFASFPVTFALGILLAYMLLGAQFNSFLYPLVVLVAIPFSLTGAFQGLYLTGMSLNIYSGIGIILLMGLAMKNSILLVEFFNKKRFEEALPLPEALLDAAAIRLRPILMTSLATIAAALPGAVGFGPGAEVRKPLAIVVISGIIVSTLFTLFVVPCVYSLLAPLSRRKRLEEVEAELAKSSL</sequence>
<dbReference type="PANTHER" id="PTHR32063:SF0">
    <property type="entry name" value="SWARMING MOTILITY PROTEIN SWRC"/>
    <property type="match status" value="1"/>
</dbReference>
<keyword evidence="1" id="KW-1133">Transmembrane helix</keyword>
<accession>A0A5E6M5S2</accession>
<proteinExistence type="predicted"/>
<dbReference type="PANTHER" id="PTHR32063">
    <property type="match status" value="1"/>
</dbReference>
<feature type="transmembrane region" description="Helical" evidence="1">
    <location>
        <begin position="946"/>
        <end position="970"/>
    </location>
</feature>
<dbReference type="Gene3D" id="3.30.70.1320">
    <property type="entry name" value="Multidrug efflux transporter AcrB pore domain like"/>
    <property type="match status" value="2"/>
</dbReference>
<feature type="transmembrane region" description="Helical" evidence="1">
    <location>
        <begin position="12"/>
        <end position="34"/>
    </location>
</feature>
<dbReference type="GO" id="GO:0005886">
    <property type="term" value="C:plasma membrane"/>
    <property type="evidence" value="ECO:0007669"/>
    <property type="project" value="TreeGrafter"/>
</dbReference>
<evidence type="ECO:0000256" key="1">
    <source>
        <dbReference type="SAM" id="Phobius"/>
    </source>
</evidence>
<dbReference type="InterPro" id="IPR001036">
    <property type="entry name" value="Acrflvin-R"/>
</dbReference>
<dbReference type="Gene3D" id="3.30.70.1440">
    <property type="entry name" value="Multidrug efflux transporter AcrB pore domain"/>
    <property type="match status" value="1"/>
</dbReference>
<dbReference type="Gene3D" id="3.30.70.1430">
    <property type="entry name" value="Multidrug efflux transporter AcrB pore domain"/>
    <property type="match status" value="2"/>
</dbReference>
<evidence type="ECO:0000313" key="3">
    <source>
        <dbReference type="Proteomes" id="UP000334923"/>
    </source>
</evidence>
<dbReference type="OrthoDB" id="9757876at2"/>
<feature type="transmembrane region" description="Helical" evidence="1">
    <location>
        <begin position="372"/>
        <end position="390"/>
    </location>
</feature>
<dbReference type="SUPFAM" id="SSF82866">
    <property type="entry name" value="Multidrug efflux transporter AcrB transmembrane domain"/>
    <property type="match status" value="2"/>
</dbReference>
<name>A0A5E6M5S2_9BACT</name>
<evidence type="ECO:0000313" key="2">
    <source>
        <dbReference type="EMBL" id="VVM04689.1"/>
    </source>
</evidence>
<feature type="transmembrane region" description="Helical" evidence="1">
    <location>
        <begin position="397"/>
        <end position="418"/>
    </location>
</feature>
<dbReference type="SUPFAM" id="SSF82693">
    <property type="entry name" value="Multidrug efflux transporter AcrB pore domain, PN1, PN2, PC1 and PC2 subdomains"/>
    <property type="match status" value="3"/>
</dbReference>
<gene>
    <name evidence="2" type="primary">mdtC</name>
    <name evidence="2" type="ORF">MAMT_00235</name>
</gene>